<reference evidence="4 5" key="1">
    <citation type="submission" date="2019-09" db="EMBL/GenBank/DDBJ databases">
        <title>The hologenome of the rock-dwelling lichen Lasallia pustulata.</title>
        <authorList>
            <person name="Greshake Tzovaras B."/>
            <person name="Segers F."/>
            <person name="Bicker A."/>
            <person name="Dal Grande F."/>
            <person name="Otte J."/>
            <person name="Hankeln T."/>
            <person name="Schmitt I."/>
            <person name="Ebersberger I."/>
        </authorList>
    </citation>
    <scope>NUCLEOTIDE SEQUENCE [LARGE SCALE GENOMIC DNA]</scope>
    <source>
        <strain evidence="4">A1-1</strain>
    </source>
</reference>
<dbReference type="GO" id="GO:0003676">
    <property type="term" value="F:nucleic acid binding"/>
    <property type="evidence" value="ECO:0007669"/>
    <property type="project" value="InterPro"/>
</dbReference>
<evidence type="ECO:0000256" key="1">
    <source>
        <dbReference type="PROSITE-ProRule" id="PRU00047"/>
    </source>
</evidence>
<evidence type="ECO:0000313" key="4">
    <source>
        <dbReference type="EMBL" id="KAA6409290.1"/>
    </source>
</evidence>
<keyword evidence="1" id="KW-0862">Zinc</keyword>
<evidence type="ECO:0000259" key="3">
    <source>
        <dbReference type="PROSITE" id="PS50158"/>
    </source>
</evidence>
<dbReference type="AlphaFoldDB" id="A0A5M8PJW1"/>
<comment type="caution">
    <text evidence="4">The sequence shown here is derived from an EMBL/GenBank/DDBJ whole genome shotgun (WGS) entry which is preliminary data.</text>
</comment>
<dbReference type="InterPro" id="IPR001878">
    <property type="entry name" value="Znf_CCHC"/>
</dbReference>
<gene>
    <name evidence="4" type="ORF">FRX48_06843</name>
</gene>
<evidence type="ECO:0000256" key="2">
    <source>
        <dbReference type="SAM" id="MobiDB-lite"/>
    </source>
</evidence>
<keyword evidence="1" id="KW-0863">Zinc-finger</keyword>
<dbReference type="GO" id="GO:0008270">
    <property type="term" value="F:zinc ion binding"/>
    <property type="evidence" value="ECO:0007669"/>
    <property type="project" value="UniProtKB-KW"/>
</dbReference>
<feature type="region of interest" description="Disordered" evidence="2">
    <location>
        <begin position="275"/>
        <end position="314"/>
    </location>
</feature>
<name>A0A5M8PJW1_9LECA</name>
<evidence type="ECO:0000313" key="5">
    <source>
        <dbReference type="Proteomes" id="UP000324767"/>
    </source>
</evidence>
<dbReference type="PROSITE" id="PS50158">
    <property type="entry name" value="ZF_CCHC"/>
    <property type="match status" value="1"/>
</dbReference>
<sequence length="469" mass="51533">MLDTVMRAFTRGIQDADIKRDTLRGLVTAGQSLLGLYTIAEECRRAKVEYLRLQEEVARAQELQFYREVVQRNMPTVQIDSLRASFQALSMPSWGYSGQVSQPQPIAWSTQAPTYPMPVPAPAQYYPQYPPRLPTPVQRPAYQPPATARPPLGQLPNFNPNPALMARSANRFLNSSVAFTPCCGIFMCIRCEEEGHLSRNCGGQALSRSEQNVLRTLVPGDRERLMDNSVAGPLTPAITNTVLRPPPPPVSVGVHSITYGTKGLHLASSTVGSTEAFLSEGSGPNKRPHLDEPTSSPVPTSSRPTVNPGAFRPGAPVSQGFFFQGMPTVQNENERPKKKGQKRIEKAATIAPLVSLMDEDTGLMDKPTSVRQLLKSQKIDMTWMDFCVWSPTVCRELKRLLTRMSNRKKKGKSASGPVQPGAVNSIAVDGNTRFLNTFMGADKAFQIPCKVRVDGSREIALDRSQVQAD</sequence>
<organism evidence="4 5">
    <name type="scientific">Lasallia pustulata</name>
    <dbReference type="NCBI Taxonomy" id="136370"/>
    <lineage>
        <taxon>Eukaryota</taxon>
        <taxon>Fungi</taxon>
        <taxon>Dikarya</taxon>
        <taxon>Ascomycota</taxon>
        <taxon>Pezizomycotina</taxon>
        <taxon>Lecanoromycetes</taxon>
        <taxon>OSLEUM clade</taxon>
        <taxon>Umbilicariomycetidae</taxon>
        <taxon>Umbilicariales</taxon>
        <taxon>Umbilicariaceae</taxon>
        <taxon>Lasallia</taxon>
    </lineage>
</organism>
<feature type="domain" description="CCHC-type" evidence="3">
    <location>
        <begin position="188"/>
        <end position="201"/>
    </location>
</feature>
<accession>A0A5M8PJW1</accession>
<keyword evidence="1" id="KW-0479">Metal-binding</keyword>
<feature type="compositionally biased region" description="Low complexity" evidence="2">
    <location>
        <begin position="293"/>
        <end position="306"/>
    </location>
</feature>
<protein>
    <recommendedName>
        <fullName evidence="3">CCHC-type domain-containing protein</fullName>
    </recommendedName>
</protein>
<dbReference type="EMBL" id="VXIT01000011">
    <property type="protein sequence ID" value="KAA6409290.1"/>
    <property type="molecule type" value="Genomic_DNA"/>
</dbReference>
<proteinExistence type="predicted"/>
<dbReference type="Proteomes" id="UP000324767">
    <property type="component" value="Unassembled WGS sequence"/>
</dbReference>
<dbReference type="OrthoDB" id="5508848at2759"/>